<dbReference type="PANTHER" id="PTHR33052">
    <property type="entry name" value="DUF4228 DOMAIN PROTEIN-RELATED"/>
    <property type="match status" value="1"/>
</dbReference>
<protein>
    <recommendedName>
        <fullName evidence="3">DUF4228 domain-containing protein</fullName>
    </recommendedName>
</protein>
<dbReference type="STRING" id="3988.B9SPY4"/>
<dbReference type="EMBL" id="EQ974075">
    <property type="protein sequence ID" value="EEF34303.1"/>
    <property type="molecule type" value="Genomic_DNA"/>
</dbReference>
<evidence type="ECO:0008006" key="3">
    <source>
        <dbReference type="Google" id="ProtNLM"/>
    </source>
</evidence>
<reference evidence="2" key="1">
    <citation type="journal article" date="2010" name="Nat. Biotechnol.">
        <title>Draft genome sequence of the oilseed species Ricinus communis.</title>
        <authorList>
            <person name="Chan A.P."/>
            <person name="Crabtree J."/>
            <person name="Zhao Q."/>
            <person name="Lorenzi H."/>
            <person name="Orvis J."/>
            <person name="Puiu D."/>
            <person name="Melake-Berhan A."/>
            <person name="Jones K.M."/>
            <person name="Redman J."/>
            <person name="Chen G."/>
            <person name="Cahoon E.B."/>
            <person name="Gedil M."/>
            <person name="Stanke M."/>
            <person name="Haas B.J."/>
            <person name="Wortman J.R."/>
            <person name="Fraser-Liggett C.M."/>
            <person name="Ravel J."/>
            <person name="Rabinowicz P.D."/>
        </authorList>
    </citation>
    <scope>NUCLEOTIDE SEQUENCE [LARGE SCALE GENOMIC DNA]</scope>
    <source>
        <strain evidence="2">cv. Hale</strain>
    </source>
</reference>
<dbReference type="AlphaFoldDB" id="B9SPY4"/>
<proteinExistence type="predicted"/>
<sequence length="174" mass="19622">MGNYASCKLANPLHIKNSKSTTKVIFPTGEIKQINQPTKAAELMMETPNFFITNSKTMKIGKRFCPLNADDDLQKGAVYIMFPMHKKNSFVTASDLGSLFMTANSAVKRVSSGRVRVLPDDTKLVDDDEVVVPRLSLEGMEEVSMPEFRHRISMSRSRKPLLETIDEEPVRSRR</sequence>
<keyword evidence="2" id="KW-1185">Reference proteome</keyword>
<dbReference type="InterPro" id="IPR025322">
    <property type="entry name" value="PADRE_dom"/>
</dbReference>
<evidence type="ECO:0000313" key="1">
    <source>
        <dbReference type="EMBL" id="EEF34303.1"/>
    </source>
</evidence>
<dbReference type="OrthoDB" id="1922322at2759"/>
<dbReference type="OMA" id="ETPNFFI"/>
<dbReference type="InParanoid" id="B9SPY4"/>
<accession>B9SPY4</accession>
<name>B9SPY4_RICCO</name>
<organism evidence="1 2">
    <name type="scientific">Ricinus communis</name>
    <name type="common">Castor bean</name>
    <dbReference type="NCBI Taxonomy" id="3988"/>
    <lineage>
        <taxon>Eukaryota</taxon>
        <taxon>Viridiplantae</taxon>
        <taxon>Streptophyta</taxon>
        <taxon>Embryophyta</taxon>
        <taxon>Tracheophyta</taxon>
        <taxon>Spermatophyta</taxon>
        <taxon>Magnoliopsida</taxon>
        <taxon>eudicotyledons</taxon>
        <taxon>Gunneridae</taxon>
        <taxon>Pentapetalae</taxon>
        <taxon>rosids</taxon>
        <taxon>fabids</taxon>
        <taxon>Malpighiales</taxon>
        <taxon>Euphorbiaceae</taxon>
        <taxon>Acalyphoideae</taxon>
        <taxon>Acalypheae</taxon>
        <taxon>Ricinus</taxon>
    </lineage>
</organism>
<dbReference type="Proteomes" id="UP000008311">
    <property type="component" value="Unassembled WGS sequence"/>
</dbReference>
<dbReference type="Pfam" id="PF14009">
    <property type="entry name" value="PADRE"/>
    <property type="match status" value="1"/>
</dbReference>
<dbReference type="KEGG" id="rcu:8265010"/>
<dbReference type="FunCoup" id="B9SPY4">
    <property type="interactions" value="27"/>
</dbReference>
<dbReference type="eggNOG" id="ENOG502RZXP">
    <property type="taxonomic scope" value="Eukaryota"/>
</dbReference>
<gene>
    <name evidence="1" type="ORF">RCOM_0466790</name>
</gene>
<evidence type="ECO:0000313" key="2">
    <source>
        <dbReference type="Proteomes" id="UP000008311"/>
    </source>
</evidence>